<dbReference type="GO" id="GO:0005634">
    <property type="term" value="C:nucleus"/>
    <property type="evidence" value="ECO:0007669"/>
    <property type="project" value="UniProtKB-SubCell"/>
</dbReference>
<keyword evidence="12 21" id="KW-0472">Membrane</keyword>
<dbReference type="AlphaFoldDB" id="A0AAW1BXC4"/>
<evidence type="ECO:0000256" key="8">
    <source>
        <dbReference type="ARBA" id="ARBA00022737"/>
    </source>
</evidence>
<dbReference type="PANTHER" id="PTHR23254:SF17">
    <property type="entry name" value="MIF4G DOMAIN-CONTAINING PROTEIN"/>
    <property type="match status" value="1"/>
</dbReference>
<evidence type="ECO:0000256" key="19">
    <source>
        <dbReference type="ARBA" id="ARBA00041879"/>
    </source>
</evidence>
<evidence type="ECO:0000256" key="10">
    <source>
        <dbReference type="ARBA" id="ARBA00022989"/>
    </source>
</evidence>
<evidence type="ECO:0000256" key="1">
    <source>
        <dbReference type="ARBA" id="ARBA00004123"/>
    </source>
</evidence>
<organism evidence="24 25">
    <name type="scientific">Crotalus adamanteus</name>
    <name type="common">Eastern diamondback rattlesnake</name>
    <dbReference type="NCBI Taxonomy" id="8729"/>
    <lineage>
        <taxon>Eukaryota</taxon>
        <taxon>Metazoa</taxon>
        <taxon>Chordata</taxon>
        <taxon>Craniata</taxon>
        <taxon>Vertebrata</taxon>
        <taxon>Euteleostomi</taxon>
        <taxon>Lepidosauria</taxon>
        <taxon>Squamata</taxon>
        <taxon>Bifurcata</taxon>
        <taxon>Unidentata</taxon>
        <taxon>Episquamata</taxon>
        <taxon>Toxicofera</taxon>
        <taxon>Serpentes</taxon>
        <taxon>Colubroidea</taxon>
        <taxon>Viperidae</taxon>
        <taxon>Crotalinae</taxon>
        <taxon>Crotalus</taxon>
    </lineage>
</organism>
<dbReference type="InterPro" id="IPR016024">
    <property type="entry name" value="ARM-type_fold"/>
</dbReference>
<dbReference type="SUPFAM" id="SSF103506">
    <property type="entry name" value="Mitochondrial carrier"/>
    <property type="match status" value="1"/>
</dbReference>
<proteinExistence type="inferred from homology"/>
<accession>A0AAW1BXC4</accession>
<evidence type="ECO:0000256" key="11">
    <source>
        <dbReference type="ARBA" id="ARBA00023128"/>
    </source>
</evidence>
<comment type="function">
    <text evidence="15">Functions in replication-dependent translation of histone mRNAs which differ from other eukaryotic mRNAs in that they do not end with a poly-A tail but a stem-loop. May participate in circularizing those mRNAs specifically enhancing their translation.</text>
</comment>
<evidence type="ECO:0000256" key="6">
    <source>
        <dbReference type="ARBA" id="ARBA00022490"/>
    </source>
</evidence>
<feature type="repeat" description="Solcar" evidence="21">
    <location>
        <begin position="183"/>
        <end position="278"/>
    </location>
</feature>
<evidence type="ECO:0000256" key="9">
    <source>
        <dbReference type="ARBA" id="ARBA00022845"/>
    </source>
</evidence>
<dbReference type="FunFam" id="1.50.40.10:FF:000011">
    <property type="entry name" value="Mitochondrial thiamine pyrophosphate carrier 1"/>
    <property type="match status" value="1"/>
</dbReference>
<comment type="subcellular location">
    <subcellularLocation>
        <location evidence="3">Cytoplasm</location>
    </subcellularLocation>
    <subcellularLocation>
        <location evidence="2">Mitochondrion membrane</location>
        <topology evidence="2">Multi-pass membrane protein</topology>
    </subcellularLocation>
    <subcellularLocation>
        <location evidence="1">Nucleus</location>
    </subcellularLocation>
</comment>
<evidence type="ECO:0000256" key="13">
    <source>
        <dbReference type="ARBA" id="ARBA00023242"/>
    </source>
</evidence>
<dbReference type="PRINTS" id="PR00926">
    <property type="entry name" value="MITOCARRIER"/>
</dbReference>
<keyword evidence="8" id="KW-0677">Repeat</keyword>
<dbReference type="GO" id="GO:0006446">
    <property type="term" value="P:regulation of translational initiation"/>
    <property type="evidence" value="ECO:0007669"/>
    <property type="project" value="TreeGrafter"/>
</dbReference>
<dbReference type="Gene3D" id="1.25.40.180">
    <property type="match status" value="1"/>
</dbReference>
<feature type="repeat" description="Solcar" evidence="21">
    <location>
        <begin position="85"/>
        <end position="171"/>
    </location>
</feature>
<comment type="similarity">
    <text evidence="16">Belongs to the MIF4GD family.</text>
</comment>
<evidence type="ECO:0000256" key="3">
    <source>
        <dbReference type="ARBA" id="ARBA00004496"/>
    </source>
</evidence>
<dbReference type="Gene3D" id="1.50.40.10">
    <property type="entry name" value="Mitochondrial carrier domain"/>
    <property type="match status" value="1"/>
</dbReference>
<dbReference type="GO" id="GO:0005829">
    <property type="term" value="C:cytosol"/>
    <property type="evidence" value="ECO:0007669"/>
    <property type="project" value="TreeGrafter"/>
</dbReference>
<dbReference type="InterPro" id="IPR051367">
    <property type="entry name" value="mRNA_TranslReg/HistoneTransl"/>
</dbReference>
<comment type="function">
    <text evidence="14">Mitochondrial transporter mediating uptake of thiamine diphosphate into mitochondria. It is not clear if the antiporter activity is affected by the membrane potential or by the proton electrochemical gradient.</text>
</comment>
<keyword evidence="6" id="KW-0963">Cytoplasm</keyword>
<evidence type="ECO:0000256" key="22">
    <source>
        <dbReference type="SAM" id="Phobius"/>
    </source>
</evidence>
<dbReference type="EMBL" id="JAOTOJ010000002">
    <property type="protein sequence ID" value="KAK9406894.1"/>
    <property type="molecule type" value="Genomic_DNA"/>
</dbReference>
<dbReference type="GO" id="GO:0090422">
    <property type="term" value="F:thiamine pyrophosphate transmembrane transporter activity"/>
    <property type="evidence" value="ECO:0007669"/>
    <property type="project" value="UniProtKB-ARBA"/>
</dbReference>
<evidence type="ECO:0000256" key="15">
    <source>
        <dbReference type="ARBA" id="ARBA00037643"/>
    </source>
</evidence>
<dbReference type="Proteomes" id="UP001474421">
    <property type="component" value="Unassembled WGS sequence"/>
</dbReference>
<dbReference type="GO" id="GO:0003723">
    <property type="term" value="F:RNA binding"/>
    <property type="evidence" value="ECO:0007669"/>
    <property type="project" value="InterPro"/>
</dbReference>
<keyword evidence="11" id="KW-0496">Mitochondrion</keyword>
<evidence type="ECO:0000256" key="7">
    <source>
        <dbReference type="ARBA" id="ARBA00022692"/>
    </source>
</evidence>
<dbReference type="Pfam" id="PF02854">
    <property type="entry name" value="MIF4G"/>
    <property type="match status" value="1"/>
</dbReference>
<evidence type="ECO:0000313" key="25">
    <source>
        <dbReference type="Proteomes" id="UP001474421"/>
    </source>
</evidence>
<dbReference type="InterPro" id="IPR023395">
    <property type="entry name" value="MCP_dom_sf"/>
</dbReference>
<comment type="similarity">
    <text evidence="4">Belongs to the mitochondrial carrier (TC 2.A.29) family.</text>
</comment>
<evidence type="ECO:0000256" key="17">
    <source>
        <dbReference type="ARBA" id="ARBA00038641"/>
    </source>
</evidence>
<dbReference type="Pfam" id="PF00153">
    <property type="entry name" value="Mito_carr"/>
    <property type="match status" value="3"/>
</dbReference>
<evidence type="ECO:0000256" key="4">
    <source>
        <dbReference type="ARBA" id="ARBA00006375"/>
    </source>
</evidence>
<keyword evidence="5" id="KW-0813">Transport</keyword>
<comment type="caution">
    <text evidence="24">The sequence shown here is derived from an EMBL/GenBank/DDBJ whole genome shotgun (WGS) entry which is preliminary data.</text>
</comment>
<feature type="transmembrane region" description="Helical" evidence="22">
    <location>
        <begin position="348"/>
        <end position="368"/>
    </location>
</feature>
<evidence type="ECO:0000256" key="5">
    <source>
        <dbReference type="ARBA" id="ARBA00022448"/>
    </source>
</evidence>
<dbReference type="InterPro" id="IPR002067">
    <property type="entry name" value="MCP"/>
</dbReference>
<evidence type="ECO:0000256" key="14">
    <source>
        <dbReference type="ARBA" id="ARBA00037549"/>
    </source>
</evidence>
<feature type="domain" description="MIF4G" evidence="23">
    <location>
        <begin position="415"/>
        <end position="646"/>
    </location>
</feature>
<evidence type="ECO:0000256" key="18">
    <source>
        <dbReference type="ARBA" id="ARBA00040836"/>
    </source>
</evidence>
<comment type="catalytic activity">
    <reaction evidence="20">
        <text>thiamine phosphate(out) + thiamine diphosphate(in) = thiamine phosphate(in) + thiamine diphosphate(out)</text>
        <dbReference type="Rhea" id="RHEA:73383"/>
        <dbReference type="ChEBI" id="CHEBI:37575"/>
        <dbReference type="ChEBI" id="CHEBI:58937"/>
    </reaction>
</comment>
<keyword evidence="9" id="KW-0810">Translation regulation</keyword>
<name>A0AAW1BXC4_CROAD</name>
<gene>
    <name evidence="24" type="ORF">NXF25_005668</name>
</gene>
<dbReference type="SUPFAM" id="SSF48371">
    <property type="entry name" value="ARM repeat"/>
    <property type="match status" value="1"/>
</dbReference>
<keyword evidence="7 21" id="KW-0812">Transmembrane</keyword>
<dbReference type="PROSITE" id="PS50920">
    <property type="entry name" value="SOLCAR"/>
    <property type="match status" value="3"/>
</dbReference>
<evidence type="ECO:0000256" key="12">
    <source>
        <dbReference type="ARBA" id="ARBA00023136"/>
    </source>
</evidence>
<feature type="repeat" description="Solcar" evidence="21">
    <location>
        <begin position="1"/>
        <end position="75"/>
    </location>
</feature>
<comment type="subunit">
    <text evidence="17">Interacts with eif4g1, eif4g2 and slbp; probably tethered by SLBP to the 3'-end of mRNAs ending with the histone stem-loop, it also interacts with eif4g1 which is bound to their 5'-end.</text>
</comment>
<dbReference type="InterPro" id="IPR003890">
    <property type="entry name" value="MIF4G-like_typ-3"/>
</dbReference>
<dbReference type="GO" id="GO:0031966">
    <property type="term" value="C:mitochondrial membrane"/>
    <property type="evidence" value="ECO:0007669"/>
    <property type="project" value="UniProtKB-SubCell"/>
</dbReference>
<evidence type="ECO:0000256" key="21">
    <source>
        <dbReference type="PROSITE-ProRule" id="PRU00282"/>
    </source>
</evidence>
<sequence>MIGPFDVLKIRFQLQIEQLSSKNPHAKYHSIWQATGKIFQEEGVTAFWKGHVPAQLLSINYGAVQFVSFEFLTKLVHHGTSYDARGFTVHFICGGLSACAATVTVQPLDTLRTRLAAQGEPKIYRNLRHAVVSMYQKEGLLTFYRGLSPTIIAIVPYAGFQFSFYSLLKRLYNWIVPSEEMKKGNIRNLVCGSCAGVLSKTLTYPFDLFKKRLQVGGFEQARAAFGQVRTYTSIMDCTRQIILDEGPRGFFKGLSPSLLKAAFSTGFTFFWSCESHIPATLHTIGRALELPSEPKVSEGREQPLPCRRGARVRETAARGQLGASARGGAAGANSQRMPILHLHSMLELLPFLLLMLLFLVVGFFLIYLQRPEPDPKKCRRRESRSCELSSFPDLIALERGKGMEETSKEDYKIYSFDSEVQQLLKTALKDPSSVHLEKVANIIVDQSLKDCVFSKEAGRICYAITQQPRFLSTDGAWLGLSCRTCLASSPEERIEAESIPSTTAPDLVESKQTGQSIFRRCLLNRLQQEYKDRDELRAHSLQAWICYVTFICNIFDYLRVNNMPMMALVNPVYDCLFRLAQPDSLQKEEEVDCLVLQLHRIGEQLEKMNSQKMNELFSLLRDGFLLQEGLSSLSQLLLLEIIEFRATDWKMTEAAQKYYYSEVTD</sequence>
<evidence type="ECO:0000256" key="2">
    <source>
        <dbReference type="ARBA" id="ARBA00004225"/>
    </source>
</evidence>
<keyword evidence="10 22" id="KW-1133">Transmembrane helix</keyword>
<dbReference type="GO" id="GO:0042723">
    <property type="term" value="P:thiamine-containing compound metabolic process"/>
    <property type="evidence" value="ECO:0007669"/>
    <property type="project" value="UniProtKB-ARBA"/>
</dbReference>
<reference evidence="24 25" key="1">
    <citation type="journal article" date="2024" name="Proc. Natl. Acad. Sci. U.S.A.">
        <title>The genetic regulatory architecture and epigenomic basis for age-related changes in rattlesnake venom.</title>
        <authorList>
            <person name="Hogan M.P."/>
            <person name="Holding M.L."/>
            <person name="Nystrom G.S."/>
            <person name="Colston T.J."/>
            <person name="Bartlett D.A."/>
            <person name="Mason A.J."/>
            <person name="Ellsworth S.A."/>
            <person name="Rautsaw R.M."/>
            <person name="Lawrence K.C."/>
            <person name="Strickland J.L."/>
            <person name="He B."/>
            <person name="Fraser P."/>
            <person name="Margres M.J."/>
            <person name="Gilbert D.M."/>
            <person name="Gibbs H.L."/>
            <person name="Parkinson C.L."/>
            <person name="Rokyta D.R."/>
        </authorList>
    </citation>
    <scope>NUCLEOTIDE SEQUENCE [LARGE SCALE GENOMIC DNA]</scope>
    <source>
        <strain evidence="24">DRR0105</strain>
    </source>
</reference>
<evidence type="ECO:0000256" key="16">
    <source>
        <dbReference type="ARBA" id="ARBA00038204"/>
    </source>
</evidence>
<evidence type="ECO:0000256" key="20">
    <source>
        <dbReference type="ARBA" id="ARBA00050799"/>
    </source>
</evidence>
<dbReference type="GO" id="GO:0008494">
    <property type="term" value="F:translation activator activity"/>
    <property type="evidence" value="ECO:0007669"/>
    <property type="project" value="TreeGrafter"/>
</dbReference>
<evidence type="ECO:0000259" key="23">
    <source>
        <dbReference type="Pfam" id="PF02854"/>
    </source>
</evidence>
<evidence type="ECO:0000313" key="24">
    <source>
        <dbReference type="EMBL" id="KAK9406894.1"/>
    </source>
</evidence>
<dbReference type="PANTHER" id="PTHR23254">
    <property type="entry name" value="EIF4G DOMAIN PROTEIN"/>
    <property type="match status" value="1"/>
</dbReference>
<dbReference type="InterPro" id="IPR018108">
    <property type="entry name" value="MCP_transmembrane"/>
</dbReference>
<keyword evidence="25" id="KW-1185">Reference proteome</keyword>
<keyword evidence="13" id="KW-0539">Nucleus</keyword>
<protein>
    <recommendedName>
        <fullName evidence="18">Mitochondrial thiamine pyrophosphate carrier</fullName>
    </recommendedName>
    <alternativeName>
        <fullName evidence="19">Solute carrier family 25 member 19</fullName>
    </alternativeName>
</protein>